<accession>A0A949K7N3</accession>
<evidence type="ECO:0000256" key="6">
    <source>
        <dbReference type="SAM" id="Phobius"/>
    </source>
</evidence>
<dbReference type="Proteomes" id="UP000712157">
    <property type="component" value="Unassembled WGS sequence"/>
</dbReference>
<dbReference type="PANTHER" id="PTHR43370:SF1">
    <property type="entry name" value="GUANOSINE ABC TRANSPORTER PERMEASE PROTEIN NUPQ"/>
    <property type="match status" value="1"/>
</dbReference>
<evidence type="ECO:0000256" key="3">
    <source>
        <dbReference type="ARBA" id="ARBA00022692"/>
    </source>
</evidence>
<proteinExistence type="predicted"/>
<gene>
    <name evidence="7" type="ORF">KTH89_16060</name>
</gene>
<comment type="subcellular location">
    <subcellularLocation>
        <location evidence="1">Cell membrane</location>
        <topology evidence="1">Multi-pass membrane protein</topology>
    </subcellularLocation>
</comment>
<keyword evidence="8" id="KW-1185">Reference proteome</keyword>
<feature type="transmembrane region" description="Helical" evidence="6">
    <location>
        <begin position="203"/>
        <end position="223"/>
    </location>
</feature>
<feature type="transmembrane region" description="Helical" evidence="6">
    <location>
        <begin position="39"/>
        <end position="58"/>
    </location>
</feature>
<evidence type="ECO:0000313" key="8">
    <source>
        <dbReference type="Proteomes" id="UP000712157"/>
    </source>
</evidence>
<feature type="transmembrane region" description="Helical" evidence="6">
    <location>
        <begin position="12"/>
        <end position="33"/>
    </location>
</feature>
<feature type="transmembrane region" description="Helical" evidence="6">
    <location>
        <begin position="65"/>
        <end position="88"/>
    </location>
</feature>
<evidence type="ECO:0000256" key="1">
    <source>
        <dbReference type="ARBA" id="ARBA00004651"/>
    </source>
</evidence>
<reference evidence="7" key="1">
    <citation type="submission" date="2021-06" db="EMBL/GenBank/DDBJ databases">
        <title>Description of novel taxa of the family Lachnospiraceae.</title>
        <authorList>
            <person name="Chaplin A.V."/>
            <person name="Sokolova S.R."/>
            <person name="Pikina A.P."/>
            <person name="Korzhanova M."/>
            <person name="Belova V."/>
            <person name="Korostin D."/>
            <person name="Efimov B.A."/>
        </authorList>
    </citation>
    <scope>NUCLEOTIDE SEQUENCE</scope>
    <source>
        <strain evidence="7">ASD5720</strain>
    </source>
</reference>
<evidence type="ECO:0000256" key="4">
    <source>
        <dbReference type="ARBA" id="ARBA00022989"/>
    </source>
</evidence>
<name>A0A949K7N3_9FIRM</name>
<evidence type="ECO:0000256" key="2">
    <source>
        <dbReference type="ARBA" id="ARBA00022475"/>
    </source>
</evidence>
<evidence type="ECO:0000313" key="7">
    <source>
        <dbReference type="EMBL" id="MBU9738058.1"/>
    </source>
</evidence>
<comment type="caution">
    <text evidence="7">The sequence shown here is derived from an EMBL/GenBank/DDBJ whole genome shotgun (WGS) entry which is preliminary data.</text>
</comment>
<dbReference type="AlphaFoldDB" id="A0A949K7N3"/>
<organism evidence="7 8">
    <name type="scientific">Diplocloster agilis</name>
    <dbReference type="NCBI Taxonomy" id="2850323"/>
    <lineage>
        <taxon>Bacteria</taxon>
        <taxon>Bacillati</taxon>
        <taxon>Bacillota</taxon>
        <taxon>Clostridia</taxon>
        <taxon>Lachnospirales</taxon>
        <taxon>Lachnospiraceae</taxon>
        <taxon>Diplocloster</taxon>
    </lineage>
</organism>
<dbReference type="RefSeq" id="WP_158344429.1">
    <property type="nucleotide sequence ID" value="NZ_JAHQCW010000028.1"/>
</dbReference>
<evidence type="ECO:0000256" key="5">
    <source>
        <dbReference type="ARBA" id="ARBA00023136"/>
    </source>
</evidence>
<dbReference type="GO" id="GO:0022857">
    <property type="term" value="F:transmembrane transporter activity"/>
    <property type="evidence" value="ECO:0007669"/>
    <property type="project" value="InterPro"/>
</dbReference>
<feature type="transmembrane region" description="Helical" evidence="6">
    <location>
        <begin position="94"/>
        <end position="116"/>
    </location>
</feature>
<protein>
    <submittedName>
        <fullName evidence="7">ABC transporter permease</fullName>
    </submittedName>
</protein>
<dbReference type="CDD" id="cd06580">
    <property type="entry name" value="TM_PBP1_transp_TpRbsC_like"/>
    <property type="match status" value="1"/>
</dbReference>
<dbReference type="EMBL" id="JAHQCW010000028">
    <property type="protein sequence ID" value="MBU9738058.1"/>
    <property type="molecule type" value="Genomic_DNA"/>
</dbReference>
<dbReference type="PANTHER" id="PTHR43370">
    <property type="entry name" value="SUGAR ABC TRANSPORTER INTEGRAL MEMBRANE PROTEIN-RELATED"/>
    <property type="match status" value="1"/>
</dbReference>
<keyword evidence="5 6" id="KW-0472">Membrane</keyword>
<dbReference type="InterPro" id="IPR001851">
    <property type="entry name" value="ABC_transp_permease"/>
</dbReference>
<sequence>MGQILEIIFTADFLHSIIRLSTPILFATMAALISERAGVINIGIEGTMLFASLMGVVGSAFTGNVWLGVLCAVVSGIAFSGLLSFFHLKLETDIVLTGIALNLMSSGLTIFILYILTGDKGVSTQLASKAVPNINIPLIQDIPVLGSILSGHSVLTYLAFFLVIALAIFLKKTKLGTYIRAVGENSDSVETAGISVNMVRLKALLISGAISGLGGAFMSMAYVNMFTKDMVAGRGFIALAAEAMGRGVPGLSMLSALFFGMADALSNNLQLFNMPSELTRLMPYAFTIVALGIYAAREQRKSKA</sequence>
<keyword evidence="3 6" id="KW-0812">Transmembrane</keyword>
<feature type="transmembrane region" description="Helical" evidence="6">
    <location>
        <begin position="281"/>
        <end position="297"/>
    </location>
</feature>
<dbReference type="Pfam" id="PF02653">
    <property type="entry name" value="BPD_transp_2"/>
    <property type="match status" value="1"/>
</dbReference>
<keyword evidence="4 6" id="KW-1133">Transmembrane helix</keyword>
<keyword evidence="2" id="KW-1003">Cell membrane</keyword>
<feature type="transmembrane region" description="Helical" evidence="6">
    <location>
        <begin position="154"/>
        <end position="170"/>
    </location>
</feature>
<dbReference type="GO" id="GO:0005886">
    <property type="term" value="C:plasma membrane"/>
    <property type="evidence" value="ECO:0007669"/>
    <property type="project" value="UniProtKB-SubCell"/>
</dbReference>